<dbReference type="EMBL" id="CP074694">
    <property type="protein sequence ID" value="QVL31549.1"/>
    <property type="molecule type" value="Genomic_DNA"/>
</dbReference>
<evidence type="ECO:0000256" key="1">
    <source>
        <dbReference type="ARBA" id="ARBA00022801"/>
    </source>
</evidence>
<accession>A0A8E6ESX3</accession>
<gene>
    <name evidence="2" type="ORF">KIH39_22305</name>
</gene>
<evidence type="ECO:0000313" key="2">
    <source>
        <dbReference type="EMBL" id="QVL31549.1"/>
    </source>
</evidence>
<dbReference type="PANTHER" id="PTHR31793:SF37">
    <property type="entry name" value="ACYL-COA THIOESTER HYDROLASE YBGC"/>
    <property type="match status" value="1"/>
</dbReference>
<dbReference type="PANTHER" id="PTHR31793">
    <property type="entry name" value="4-HYDROXYBENZOYL-COA THIOESTERASE FAMILY MEMBER"/>
    <property type="match status" value="1"/>
</dbReference>
<sequence>MSSRFVETIAVQQTDIDVQGHVNNVAFLRLVQDIAVKHWLHVASAELKSAYTWVVRKHEIEYLSPGLPGDELELTTWVGEPSAATWERFTEIKRASDSRLLVKARTLWVLLDAGTGRPRRVDQRFLDSFTASPS</sequence>
<dbReference type="Gene3D" id="3.10.129.10">
    <property type="entry name" value="Hotdog Thioesterase"/>
    <property type="match status" value="1"/>
</dbReference>
<dbReference type="SUPFAM" id="SSF54637">
    <property type="entry name" value="Thioesterase/thiol ester dehydrase-isomerase"/>
    <property type="match status" value="1"/>
</dbReference>
<dbReference type="AlphaFoldDB" id="A0A8E6ESX3"/>
<dbReference type="KEGG" id="tsph:KIH39_22305"/>
<dbReference type="Proteomes" id="UP000676194">
    <property type="component" value="Chromosome"/>
</dbReference>
<dbReference type="GO" id="GO:0047617">
    <property type="term" value="F:fatty acyl-CoA hydrolase activity"/>
    <property type="evidence" value="ECO:0007669"/>
    <property type="project" value="TreeGrafter"/>
</dbReference>
<keyword evidence="3" id="KW-1185">Reference proteome</keyword>
<dbReference type="CDD" id="cd00586">
    <property type="entry name" value="4HBT"/>
    <property type="match status" value="1"/>
</dbReference>
<name>A0A8E6ESX3_9BACT</name>
<dbReference type="InterPro" id="IPR029069">
    <property type="entry name" value="HotDog_dom_sf"/>
</dbReference>
<protein>
    <submittedName>
        <fullName evidence="2">Acyl-CoA thioesterase</fullName>
    </submittedName>
</protein>
<keyword evidence="1" id="KW-0378">Hydrolase</keyword>
<dbReference type="RefSeq" id="WP_213495549.1">
    <property type="nucleotide sequence ID" value="NZ_CP074694.1"/>
</dbReference>
<dbReference type="Pfam" id="PF13279">
    <property type="entry name" value="4HBT_2"/>
    <property type="match status" value="1"/>
</dbReference>
<proteinExistence type="predicted"/>
<dbReference type="InterPro" id="IPR050563">
    <property type="entry name" value="4-hydroxybenzoyl-CoA_TE"/>
</dbReference>
<reference evidence="2" key="1">
    <citation type="submission" date="2021-05" db="EMBL/GenBank/DDBJ databases">
        <title>Complete genome sequence of the cellulolytic planctomycete Telmatocola sphagniphila SP2T and characterization of the first cellulase from planctomycetes.</title>
        <authorList>
            <person name="Rakitin A.L."/>
            <person name="Beletsky A.V."/>
            <person name="Naumoff D.G."/>
            <person name="Kulichevskaya I.S."/>
            <person name="Mardanov A.V."/>
            <person name="Ravin N.V."/>
            <person name="Dedysh S.N."/>
        </authorList>
    </citation>
    <scope>NUCLEOTIDE SEQUENCE</scope>
    <source>
        <strain evidence="2">SP2T</strain>
    </source>
</reference>
<evidence type="ECO:0000313" key="3">
    <source>
        <dbReference type="Proteomes" id="UP000676194"/>
    </source>
</evidence>
<organism evidence="2 3">
    <name type="scientific">Telmatocola sphagniphila</name>
    <dbReference type="NCBI Taxonomy" id="1123043"/>
    <lineage>
        <taxon>Bacteria</taxon>
        <taxon>Pseudomonadati</taxon>
        <taxon>Planctomycetota</taxon>
        <taxon>Planctomycetia</taxon>
        <taxon>Gemmatales</taxon>
        <taxon>Gemmataceae</taxon>
    </lineage>
</organism>